<dbReference type="Gene3D" id="3.80.10.10">
    <property type="entry name" value="Ribonuclease Inhibitor"/>
    <property type="match status" value="1"/>
</dbReference>
<dbReference type="AlphaFoldDB" id="A0AAD7IPE7"/>
<keyword evidence="2" id="KW-1185">Reference proteome</keyword>
<evidence type="ECO:0008006" key="3">
    <source>
        <dbReference type="Google" id="ProtNLM"/>
    </source>
</evidence>
<evidence type="ECO:0000313" key="1">
    <source>
        <dbReference type="EMBL" id="KAJ7747667.1"/>
    </source>
</evidence>
<proteinExistence type="predicted"/>
<feature type="non-terminal residue" evidence="1">
    <location>
        <position position="358"/>
    </location>
</feature>
<organism evidence="1 2">
    <name type="scientific">Mycena maculata</name>
    <dbReference type="NCBI Taxonomy" id="230809"/>
    <lineage>
        <taxon>Eukaryota</taxon>
        <taxon>Fungi</taxon>
        <taxon>Dikarya</taxon>
        <taxon>Basidiomycota</taxon>
        <taxon>Agaricomycotina</taxon>
        <taxon>Agaricomycetes</taxon>
        <taxon>Agaricomycetidae</taxon>
        <taxon>Agaricales</taxon>
        <taxon>Marasmiineae</taxon>
        <taxon>Mycenaceae</taxon>
        <taxon>Mycena</taxon>
    </lineage>
</organism>
<reference evidence="1" key="1">
    <citation type="submission" date="2023-03" db="EMBL/GenBank/DDBJ databases">
        <title>Massive genome expansion in bonnet fungi (Mycena s.s.) driven by repeated elements and novel gene families across ecological guilds.</title>
        <authorList>
            <consortium name="Lawrence Berkeley National Laboratory"/>
            <person name="Harder C.B."/>
            <person name="Miyauchi S."/>
            <person name="Viragh M."/>
            <person name="Kuo A."/>
            <person name="Thoen E."/>
            <person name="Andreopoulos B."/>
            <person name="Lu D."/>
            <person name="Skrede I."/>
            <person name="Drula E."/>
            <person name="Henrissat B."/>
            <person name="Morin E."/>
            <person name="Kohler A."/>
            <person name="Barry K."/>
            <person name="LaButti K."/>
            <person name="Morin E."/>
            <person name="Salamov A."/>
            <person name="Lipzen A."/>
            <person name="Mereny Z."/>
            <person name="Hegedus B."/>
            <person name="Baldrian P."/>
            <person name="Stursova M."/>
            <person name="Weitz H."/>
            <person name="Taylor A."/>
            <person name="Grigoriev I.V."/>
            <person name="Nagy L.G."/>
            <person name="Martin F."/>
            <person name="Kauserud H."/>
        </authorList>
    </citation>
    <scope>NUCLEOTIDE SEQUENCE</scope>
    <source>
        <strain evidence="1">CBHHK188m</strain>
    </source>
</reference>
<evidence type="ECO:0000313" key="2">
    <source>
        <dbReference type="Proteomes" id="UP001215280"/>
    </source>
</evidence>
<gene>
    <name evidence="1" type="ORF">DFH07DRAFT_702580</name>
</gene>
<dbReference type="SUPFAM" id="SSF52047">
    <property type="entry name" value="RNI-like"/>
    <property type="match status" value="1"/>
</dbReference>
<dbReference type="InterPro" id="IPR032675">
    <property type="entry name" value="LRR_dom_sf"/>
</dbReference>
<dbReference type="Proteomes" id="UP001215280">
    <property type="component" value="Unassembled WGS sequence"/>
</dbReference>
<name>A0AAD7IPE7_9AGAR</name>
<feature type="non-terminal residue" evidence="1">
    <location>
        <position position="1"/>
    </location>
</feature>
<dbReference type="EMBL" id="JARJLG010000093">
    <property type="protein sequence ID" value="KAJ7747667.1"/>
    <property type="molecule type" value="Genomic_DNA"/>
</dbReference>
<sequence length="358" mass="39849">ASLLSLPNEVLSIIFENPKFPADYLCILAVLCRRLHFLALPIYFARNSMPSPQKSVVISLHPDGMDMLAALNMALFISTMEDITCIFPHPSCTSIFPLLPHLCRFRSFISRFPSVKSVTLQLDARNSMCNAAGDDVALRAWSSTLGALLNTLVEKRCTDLTVRYGGYLTRSYQLSSGKTKRAKRVLKSIKKLFRRSGGAMAGKGWEFRRAADQGRERALTSVSSKSSRPRTLTSLRIQSAVLMTPPCLNWTLSALRFCPITSLSISQISLENELWKASLTLIAKACPKLTSLSLSELETISDVEILKFCSRLPRLTSLRIGYNEEARGTPTRCRNGIVPEFRTLTSLVAPANFILYFL</sequence>
<comment type="caution">
    <text evidence="1">The sequence shown here is derived from an EMBL/GenBank/DDBJ whole genome shotgun (WGS) entry which is preliminary data.</text>
</comment>
<protein>
    <recommendedName>
        <fullName evidence="3">F-box domain-containing protein</fullName>
    </recommendedName>
</protein>
<accession>A0AAD7IPE7</accession>